<dbReference type="AlphaFoldDB" id="A0A101M7K5"/>
<dbReference type="EMBL" id="LLXE01001184">
    <property type="protein sequence ID" value="KUM55382.1"/>
    <property type="molecule type" value="Genomic_DNA"/>
</dbReference>
<proteinExistence type="predicted"/>
<sequence>MPELAPLSTPLYTVYCK</sequence>
<feature type="non-terminal residue" evidence="1">
    <location>
        <position position="17"/>
    </location>
</feature>
<accession>A0A101M7K5</accession>
<evidence type="ECO:0000313" key="1">
    <source>
        <dbReference type="EMBL" id="KUM55382.1"/>
    </source>
</evidence>
<gene>
    <name evidence="1" type="ORF">ACN42_g11909</name>
</gene>
<evidence type="ECO:0000313" key="2">
    <source>
        <dbReference type="Proteomes" id="UP000055045"/>
    </source>
</evidence>
<comment type="caution">
    <text evidence="1">The sequence shown here is derived from an EMBL/GenBank/DDBJ whole genome shotgun (WGS) entry which is preliminary data.</text>
</comment>
<keyword evidence="2" id="KW-1185">Reference proteome</keyword>
<organism evidence="1 2">
    <name type="scientific">Penicillium freii</name>
    <dbReference type="NCBI Taxonomy" id="48697"/>
    <lineage>
        <taxon>Eukaryota</taxon>
        <taxon>Fungi</taxon>
        <taxon>Dikarya</taxon>
        <taxon>Ascomycota</taxon>
        <taxon>Pezizomycotina</taxon>
        <taxon>Eurotiomycetes</taxon>
        <taxon>Eurotiomycetidae</taxon>
        <taxon>Eurotiales</taxon>
        <taxon>Aspergillaceae</taxon>
        <taxon>Penicillium</taxon>
    </lineage>
</organism>
<protein>
    <submittedName>
        <fullName evidence="1">Uncharacterized protein</fullName>
    </submittedName>
</protein>
<dbReference type="Proteomes" id="UP000055045">
    <property type="component" value="Unassembled WGS sequence"/>
</dbReference>
<reference evidence="1 2" key="1">
    <citation type="submission" date="2015-10" db="EMBL/GenBank/DDBJ databases">
        <title>Genome sequencing of Penicillium freii.</title>
        <authorList>
            <person name="Nguyen H.D."/>
            <person name="Visagie C.M."/>
            <person name="Seifert K.A."/>
        </authorList>
    </citation>
    <scope>NUCLEOTIDE SEQUENCE [LARGE SCALE GENOMIC DNA]</scope>
    <source>
        <strain evidence="1 2">DAOM 242723</strain>
    </source>
</reference>
<name>A0A101M7K5_PENFR</name>